<comment type="caution">
    <text evidence="13">The sequence shown here is derived from an EMBL/GenBank/DDBJ whole genome shotgun (WGS) entry which is preliminary data.</text>
</comment>
<evidence type="ECO:0000256" key="11">
    <source>
        <dbReference type="SAM" id="Phobius"/>
    </source>
</evidence>
<evidence type="ECO:0000256" key="5">
    <source>
        <dbReference type="ARBA" id="ARBA00022519"/>
    </source>
</evidence>
<dbReference type="EMBL" id="JBHTMC010000026">
    <property type="protein sequence ID" value="MFD1264714.1"/>
    <property type="molecule type" value="Genomic_DNA"/>
</dbReference>
<reference evidence="14" key="1">
    <citation type="journal article" date="2019" name="Int. J. Syst. Evol. Microbiol.">
        <title>The Global Catalogue of Microorganisms (GCM) 10K type strain sequencing project: providing services to taxonomists for standard genome sequencing and annotation.</title>
        <authorList>
            <consortium name="The Broad Institute Genomics Platform"/>
            <consortium name="The Broad Institute Genome Sequencing Center for Infectious Disease"/>
            <person name="Wu L."/>
            <person name="Ma J."/>
        </authorList>
    </citation>
    <scope>NUCLEOTIDE SEQUENCE [LARGE SCALE GENOMIC DNA]</scope>
    <source>
        <strain evidence="14">CCUG 48884</strain>
    </source>
</reference>
<feature type="transmembrane region" description="Helical" evidence="11">
    <location>
        <begin position="32"/>
        <end position="55"/>
    </location>
</feature>
<keyword evidence="7 11" id="KW-1133">Transmembrane helix</keyword>
<evidence type="ECO:0000256" key="9">
    <source>
        <dbReference type="ARBA" id="ARBA00025772"/>
    </source>
</evidence>
<organism evidence="13 14">
    <name type="scientific">Thauera mechernichensis</name>
    <dbReference type="NCBI Taxonomy" id="82788"/>
    <lineage>
        <taxon>Bacteria</taxon>
        <taxon>Pseudomonadati</taxon>
        <taxon>Pseudomonadota</taxon>
        <taxon>Betaproteobacteria</taxon>
        <taxon>Rhodocyclales</taxon>
        <taxon>Zoogloeaceae</taxon>
        <taxon>Thauera</taxon>
    </lineage>
</organism>
<dbReference type="NCBIfam" id="TIGR02532">
    <property type="entry name" value="IV_pilin_GFxxxE"/>
    <property type="match status" value="1"/>
</dbReference>
<keyword evidence="6 11" id="KW-0812">Transmembrane</keyword>
<dbReference type="InterPro" id="IPR022346">
    <property type="entry name" value="T2SS_GspH"/>
</dbReference>
<comment type="similarity">
    <text evidence="9">Belongs to the GSP H family.</text>
</comment>
<evidence type="ECO:0000256" key="7">
    <source>
        <dbReference type="ARBA" id="ARBA00022989"/>
    </source>
</evidence>
<dbReference type="Pfam" id="PF07963">
    <property type="entry name" value="N_methyl"/>
    <property type="match status" value="1"/>
</dbReference>
<keyword evidence="8 11" id="KW-0472">Membrane</keyword>
<evidence type="ECO:0000259" key="12">
    <source>
        <dbReference type="Pfam" id="PF12019"/>
    </source>
</evidence>
<evidence type="ECO:0000256" key="3">
    <source>
        <dbReference type="ARBA" id="ARBA00022475"/>
    </source>
</evidence>
<dbReference type="InterPro" id="IPR045584">
    <property type="entry name" value="Pilin-like"/>
</dbReference>
<accession>A0ABW3WGJ0</accession>
<dbReference type="Pfam" id="PF12019">
    <property type="entry name" value="GspH"/>
    <property type="match status" value="1"/>
</dbReference>
<evidence type="ECO:0000256" key="4">
    <source>
        <dbReference type="ARBA" id="ARBA00022481"/>
    </source>
</evidence>
<dbReference type="Proteomes" id="UP001597158">
    <property type="component" value="Unassembled WGS sequence"/>
</dbReference>
<keyword evidence="5" id="KW-0997">Cell inner membrane</keyword>
<gene>
    <name evidence="13" type="ORF">ACFQ4M_14120</name>
</gene>
<dbReference type="Gene3D" id="3.55.40.10">
    <property type="entry name" value="minor pseudopilin epsh domain"/>
    <property type="match status" value="1"/>
</dbReference>
<dbReference type="PROSITE" id="PS00409">
    <property type="entry name" value="PROKAR_NTER_METHYL"/>
    <property type="match status" value="1"/>
</dbReference>
<keyword evidence="14" id="KW-1185">Reference proteome</keyword>
<comment type="subcellular location">
    <subcellularLocation>
        <location evidence="1">Cell inner membrane</location>
        <topology evidence="1">Single-pass membrane protein</topology>
    </subcellularLocation>
</comment>
<evidence type="ECO:0000256" key="1">
    <source>
        <dbReference type="ARBA" id="ARBA00004377"/>
    </source>
</evidence>
<name>A0ABW3WGJ0_9RHOO</name>
<evidence type="ECO:0000256" key="10">
    <source>
        <dbReference type="ARBA" id="ARBA00030775"/>
    </source>
</evidence>
<evidence type="ECO:0000256" key="8">
    <source>
        <dbReference type="ARBA" id="ARBA00023136"/>
    </source>
</evidence>
<dbReference type="RefSeq" id="WP_277832129.1">
    <property type="nucleotide sequence ID" value="NZ_JARQZE010000004.1"/>
</dbReference>
<evidence type="ECO:0000256" key="2">
    <source>
        <dbReference type="ARBA" id="ARBA00021549"/>
    </source>
</evidence>
<evidence type="ECO:0000313" key="13">
    <source>
        <dbReference type="EMBL" id="MFD1264714.1"/>
    </source>
</evidence>
<dbReference type="InterPro" id="IPR012902">
    <property type="entry name" value="N_methyl_site"/>
</dbReference>
<evidence type="ECO:0000256" key="6">
    <source>
        <dbReference type="ARBA" id="ARBA00022692"/>
    </source>
</evidence>
<proteinExistence type="inferred from homology"/>
<sequence length="198" mass="20997">MKTPAHMRGSHPAVRVPEVATSRHRFECARRAAGFTLIEVMIVVAILAIFAGIAAPNFRELITQNRMTSQANDLLAALQFARSEAITRGRRVSICPSNSGTACTNSAWQGGWIVFAEGLTGTIGTYESAGDTLLRVQQALQGTSTLTVGGNITFQPNGTVETARTFTLCPNDGSSVIGRSIPITLSGRARVDKTGSCT</sequence>
<keyword evidence="4" id="KW-0488">Methylation</keyword>
<feature type="domain" description="General secretion pathway GspH" evidence="12">
    <location>
        <begin position="70"/>
        <end position="175"/>
    </location>
</feature>
<evidence type="ECO:0000313" key="14">
    <source>
        <dbReference type="Proteomes" id="UP001597158"/>
    </source>
</evidence>
<dbReference type="SUPFAM" id="SSF54523">
    <property type="entry name" value="Pili subunits"/>
    <property type="match status" value="1"/>
</dbReference>
<keyword evidence="3" id="KW-1003">Cell membrane</keyword>
<protein>
    <recommendedName>
        <fullName evidence="2">Type II secretion system protein H</fullName>
    </recommendedName>
    <alternativeName>
        <fullName evidence="10">General secretion pathway protein H</fullName>
    </alternativeName>
</protein>